<dbReference type="eggNOG" id="ENOG5033HQ8">
    <property type="taxonomic scope" value="Bacteria"/>
</dbReference>
<accession>B7KFG3</accession>
<dbReference type="KEGG" id="cyc:PCC7424_3486"/>
<sequence length="66" mass="7882">MNKELSNMNNKELRQYLSEHRHDEEAFSQALEILLSRKKDLLKYPPPSQMDYQEIEAIFKASLNQE</sequence>
<organism evidence="1 2">
    <name type="scientific">Gloeothece citriformis (strain PCC 7424)</name>
    <name type="common">Cyanothece sp. (strain PCC 7424)</name>
    <dbReference type="NCBI Taxonomy" id="65393"/>
    <lineage>
        <taxon>Bacteria</taxon>
        <taxon>Bacillati</taxon>
        <taxon>Cyanobacteriota</taxon>
        <taxon>Cyanophyceae</taxon>
        <taxon>Oscillatoriophycideae</taxon>
        <taxon>Chroococcales</taxon>
        <taxon>Aphanothecaceae</taxon>
        <taxon>Gloeothece</taxon>
        <taxon>Gloeothece citriformis</taxon>
    </lineage>
</organism>
<protein>
    <submittedName>
        <fullName evidence="1">Uncharacterized protein</fullName>
    </submittedName>
</protein>
<evidence type="ECO:0000313" key="2">
    <source>
        <dbReference type="Proteomes" id="UP000002384"/>
    </source>
</evidence>
<proteinExistence type="predicted"/>
<name>B7KFG3_GLOC7</name>
<gene>
    <name evidence="1" type="ordered locus">PCC7424_3486</name>
</gene>
<dbReference type="EMBL" id="CP001291">
    <property type="protein sequence ID" value="ACK71879.1"/>
    <property type="molecule type" value="Genomic_DNA"/>
</dbReference>
<dbReference type="RefSeq" id="WP_015955474.1">
    <property type="nucleotide sequence ID" value="NC_011729.1"/>
</dbReference>
<dbReference type="AlphaFoldDB" id="B7KFG3"/>
<reference evidence="2" key="1">
    <citation type="journal article" date="2011" name="MBio">
        <title>Novel metabolic attributes of the genus Cyanothece, comprising a group of unicellular nitrogen-fixing Cyanobacteria.</title>
        <authorList>
            <person name="Bandyopadhyay A."/>
            <person name="Elvitigala T."/>
            <person name="Welsh E."/>
            <person name="Stockel J."/>
            <person name="Liberton M."/>
            <person name="Min H."/>
            <person name="Sherman L.A."/>
            <person name="Pakrasi H.B."/>
        </authorList>
    </citation>
    <scope>NUCLEOTIDE SEQUENCE [LARGE SCALE GENOMIC DNA]</scope>
    <source>
        <strain evidence="2">PCC 7424</strain>
    </source>
</reference>
<dbReference type="HOGENOM" id="CLU_193569_3_0_3"/>
<keyword evidence="2" id="KW-1185">Reference proteome</keyword>
<dbReference type="OrthoDB" id="428513at2"/>
<dbReference type="Proteomes" id="UP000002384">
    <property type="component" value="Chromosome"/>
</dbReference>
<dbReference type="InterPro" id="IPR054053">
    <property type="entry name" value="DUF6887"/>
</dbReference>
<evidence type="ECO:0000313" key="1">
    <source>
        <dbReference type="EMBL" id="ACK71879.1"/>
    </source>
</evidence>
<dbReference type="Pfam" id="PF21826">
    <property type="entry name" value="DUF6887"/>
    <property type="match status" value="1"/>
</dbReference>
<dbReference type="STRING" id="65393.PCC7424_3486"/>